<evidence type="ECO:0000256" key="2">
    <source>
        <dbReference type="ARBA" id="ARBA00022737"/>
    </source>
</evidence>
<accession>W9Z391</accession>
<evidence type="ECO:0000256" key="7">
    <source>
        <dbReference type="PROSITE-ProRule" id="PRU00221"/>
    </source>
</evidence>
<dbReference type="PANTHER" id="PTHR22847">
    <property type="entry name" value="WD40 REPEAT PROTEIN"/>
    <property type="match status" value="1"/>
</dbReference>
<dbReference type="Gene3D" id="2.130.10.10">
    <property type="entry name" value="YVTN repeat-like/Quinoprotein amine dehydrogenase"/>
    <property type="match status" value="1"/>
</dbReference>
<dbReference type="GO" id="GO:1990234">
    <property type="term" value="C:transferase complex"/>
    <property type="evidence" value="ECO:0007669"/>
    <property type="project" value="UniProtKB-ARBA"/>
</dbReference>
<organism evidence="8">
    <name type="scientific">Fusarium oxysporum f. sp. melonis 26406</name>
    <dbReference type="NCBI Taxonomy" id="1089452"/>
    <lineage>
        <taxon>Eukaryota</taxon>
        <taxon>Fungi</taxon>
        <taxon>Dikarya</taxon>
        <taxon>Ascomycota</taxon>
        <taxon>Pezizomycotina</taxon>
        <taxon>Sordariomycetes</taxon>
        <taxon>Hypocreomycetidae</taxon>
        <taxon>Hypocreales</taxon>
        <taxon>Nectriaceae</taxon>
        <taxon>Fusarium</taxon>
        <taxon>Fusarium oxysporum species complex</taxon>
    </lineage>
</organism>
<feature type="repeat" description="WD" evidence="7">
    <location>
        <begin position="183"/>
        <end position="224"/>
    </location>
</feature>
<evidence type="ECO:0000256" key="3">
    <source>
        <dbReference type="ARBA" id="ARBA00023054"/>
    </source>
</evidence>
<reference evidence="8" key="1">
    <citation type="submission" date="2012-04" db="EMBL/GenBank/DDBJ databases">
        <title>The Genome Sequence of Fusarium oxysporum melonis.</title>
        <authorList>
            <consortium name="The Broad Institute Genome Sequencing Platform"/>
            <person name="Ma L.-J."/>
            <person name="Gale L.R."/>
            <person name="Schwartz D.C."/>
            <person name="Zhou S."/>
            <person name="Corby-Kistler H."/>
            <person name="Young S.K."/>
            <person name="Zeng Q."/>
            <person name="Gargeya S."/>
            <person name="Fitzgerald M."/>
            <person name="Haas B."/>
            <person name="Abouelleil A."/>
            <person name="Alvarado L."/>
            <person name="Arachchi H.M."/>
            <person name="Berlin A."/>
            <person name="Brown A."/>
            <person name="Chapman S.B."/>
            <person name="Chen Z."/>
            <person name="Dunbar C."/>
            <person name="Freedman E."/>
            <person name="Gearin G."/>
            <person name="Goldberg J."/>
            <person name="Griggs A."/>
            <person name="Gujja S."/>
            <person name="Heiman D."/>
            <person name="Howarth C."/>
            <person name="Larson L."/>
            <person name="Lui A."/>
            <person name="MacDonald P.J.P."/>
            <person name="Montmayeur A."/>
            <person name="Murphy C."/>
            <person name="Neiman D."/>
            <person name="Pearson M."/>
            <person name="Priest M."/>
            <person name="Roberts A."/>
            <person name="Saif S."/>
            <person name="Shea T."/>
            <person name="Shenoy N."/>
            <person name="Sisk P."/>
            <person name="Stolte C."/>
            <person name="Sykes S."/>
            <person name="Wortman J."/>
            <person name="Nusbaum C."/>
            <person name="Birren B."/>
        </authorList>
    </citation>
    <scope>NUCLEOTIDE SEQUENCE</scope>
    <source>
        <strain evidence="8">26406</strain>
    </source>
</reference>
<reference evidence="8" key="2">
    <citation type="submission" date="2012-05" db="EMBL/GenBank/DDBJ databases">
        <title>Annotation of the Genome Sequence of Fusarium oxysporum f. sp. melonis 26406.</title>
        <authorList>
            <consortium name="The Broad Institute Genomics Platform"/>
            <person name="Ma L.-J."/>
            <person name="Corby-Kistler H."/>
            <person name="Broz K."/>
            <person name="Gale L.R."/>
            <person name="Jonkers W."/>
            <person name="O'Donnell K."/>
            <person name="Ploetz R."/>
            <person name="Steinberg C."/>
            <person name="Schwartz D.C."/>
            <person name="VanEtten H."/>
            <person name="Zhou S."/>
            <person name="Young S.K."/>
            <person name="Zeng Q."/>
            <person name="Gargeya S."/>
            <person name="Fitzgerald M."/>
            <person name="Abouelleil A."/>
            <person name="Alvarado L."/>
            <person name="Chapman S.B."/>
            <person name="Gainer-Dewar J."/>
            <person name="Goldberg J."/>
            <person name="Griggs A."/>
            <person name="Gujja S."/>
            <person name="Hansen M."/>
            <person name="Howarth C."/>
            <person name="Imamovic A."/>
            <person name="Ireland A."/>
            <person name="Larimer J."/>
            <person name="McCowan C."/>
            <person name="Murphy C."/>
            <person name="Pearson M."/>
            <person name="Poon T.W."/>
            <person name="Priest M."/>
            <person name="Roberts A."/>
            <person name="Saif S."/>
            <person name="Shea T."/>
            <person name="Sykes S."/>
            <person name="Wortman J."/>
            <person name="Nusbaum C."/>
            <person name="Birren B."/>
        </authorList>
    </citation>
    <scope>NUCLEOTIDE SEQUENCE</scope>
    <source>
        <strain evidence="8">26406</strain>
    </source>
</reference>
<evidence type="ECO:0000256" key="5">
    <source>
        <dbReference type="ARBA" id="ARBA00039789"/>
    </source>
</evidence>
<dbReference type="HOGENOM" id="CLU_940226_0_0_1"/>
<evidence type="ECO:0000256" key="1">
    <source>
        <dbReference type="ARBA" id="ARBA00022574"/>
    </source>
</evidence>
<dbReference type="InterPro" id="IPR015943">
    <property type="entry name" value="WD40/YVTN_repeat-like_dom_sf"/>
</dbReference>
<dbReference type="PROSITE" id="PS50082">
    <property type="entry name" value="WD_REPEATS_2"/>
    <property type="match status" value="1"/>
</dbReference>
<dbReference type="Pfam" id="PF00400">
    <property type="entry name" value="WD40"/>
    <property type="match status" value="1"/>
</dbReference>
<keyword evidence="1 7" id="KW-0853">WD repeat</keyword>
<dbReference type="Proteomes" id="UP000030703">
    <property type="component" value="Unassembled WGS sequence"/>
</dbReference>
<keyword evidence="3" id="KW-0175">Coiled coil</keyword>
<dbReference type="PROSITE" id="PS50294">
    <property type="entry name" value="WD_REPEATS_REGION"/>
    <property type="match status" value="1"/>
</dbReference>
<comment type="similarity">
    <text evidence="4">Belongs to the WD repeat MDV1/CAF4 family.</text>
</comment>
<dbReference type="PROSITE" id="PS00678">
    <property type="entry name" value="WD_REPEATS_1"/>
    <property type="match status" value="1"/>
</dbReference>
<dbReference type="InterPro" id="IPR001680">
    <property type="entry name" value="WD40_rpt"/>
</dbReference>
<dbReference type="SUPFAM" id="SSF50978">
    <property type="entry name" value="WD40 repeat-like"/>
    <property type="match status" value="1"/>
</dbReference>
<comment type="function">
    <text evidence="6">Involved in mitochondrial fission. Acts as an adapter protein required to form mitochondrial fission complexes. Formation of these complexes is required to promote constriction and fission of the mitochondrial compartment at a late step in mitochondrial division.</text>
</comment>
<dbReference type="PANTHER" id="PTHR22847:SF637">
    <property type="entry name" value="WD REPEAT DOMAIN 5B"/>
    <property type="match status" value="1"/>
</dbReference>
<dbReference type="EMBL" id="JH659381">
    <property type="protein sequence ID" value="EXK25860.1"/>
    <property type="molecule type" value="Genomic_DNA"/>
</dbReference>
<dbReference type="InterPro" id="IPR036322">
    <property type="entry name" value="WD40_repeat_dom_sf"/>
</dbReference>
<gene>
    <name evidence="8" type="ORF">FOMG_17514</name>
</gene>
<evidence type="ECO:0000256" key="4">
    <source>
        <dbReference type="ARBA" id="ARBA00038415"/>
    </source>
</evidence>
<protein>
    <recommendedName>
        <fullName evidence="5">Mitochondrial division protein 1</fullName>
    </recommendedName>
</protein>
<dbReference type="AlphaFoldDB" id="W9Z391"/>
<name>W9Z391_FUSOX</name>
<proteinExistence type="inferred from homology"/>
<dbReference type="VEuPathDB" id="FungiDB:FOMG_17514"/>
<dbReference type="GO" id="GO:0005634">
    <property type="term" value="C:nucleus"/>
    <property type="evidence" value="ECO:0007669"/>
    <property type="project" value="TreeGrafter"/>
</dbReference>
<keyword evidence="2" id="KW-0677">Repeat</keyword>
<dbReference type="InterPro" id="IPR019775">
    <property type="entry name" value="WD40_repeat_CS"/>
</dbReference>
<evidence type="ECO:0000256" key="6">
    <source>
        <dbReference type="ARBA" id="ARBA00043913"/>
    </source>
</evidence>
<dbReference type="SMART" id="SM00320">
    <property type="entry name" value="WD40"/>
    <property type="match status" value="1"/>
</dbReference>
<sequence>MMEHIINSDDADLCKQILAIASVVYSPVTLKELISLVESLEEFDQDELKEIIGSCGSFLTLRKDVIHFVHQSAKEYLLDKASNKIVPSGTAHQHHTIFSRSLLVMSRSLRRDMYDLHHPDISIDDILAHGRAIGNAPLQAYVSALTFSPRRSVTRRLFKGEEPSWILAKPTIAEDWDACLETLEGHDGGVNWVAFSPDGQRLASASIDGIAKVWDATTVQCLATFVIGSVVDTIRFDKTGTQLLTDNLTFNLNLISHPSSFATAPASSLQPYPCQCQGYGISADRKWITYRGGNLL</sequence>
<evidence type="ECO:0000313" key="8">
    <source>
        <dbReference type="EMBL" id="EXK25860.1"/>
    </source>
</evidence>